<name>A0ABY0IKH9_9BACT</name>
<protein>
    <submittedName>
        <fullName evidence="2">Uncharacterized protein</fullName>
    </submittedName>
</protein>
<sequence length="35" mass="4199">MELSEWWIIGFIISIVNIAIWMIVGGIWWKFLGLY</sequence>
<evidence type="ECO:0000313" key="2">
    <source>
        <dbReference type="EMBL" id="RZF22059.1"/>
    </source>
</evidence>
<dbReference type="RefSeq" id="WP_115362063.1">
    <property type="nucleotide sequence ID" value="NZ_QDKL01000002.1"/>
</dbReference>
<evidence type="ECO:0000313" key="3">
    <source>
        <dbReference type="Proteomes" id="UP000443582"/>
    </source>
</evidence>
<proteinExistence type="predicted"/>
<dbReference type="EMBL" id="QDKL01000002">
    <property type="protein sequence ID" value="RZF22059.1"/>
    <property type="molecule type" value="Genomic_DNA"/>
</dbReference>
<keyword evidence="1" id="KW-0812">Transmembrane</keyword>
<organism evidence="2 3">
    <name type="scientific">Halobacteriovorax vibrionivorans</name>
    <dbReference type="NCBI Taxonomy" id="2152716"/>
    <lineage>
        <taxon>Bacteria</taxon>
        <taxon>Pseudomonadati</taxon>
        <taxon>Bdellovibrionota</taxon>
        <taxon>Bacteriovoracia</taxon>
        <taxon>Bacteriovoracales</taxon>
        <taxon>Halobacteriovoraceae</taxon>
        <taxon>Halobacteriovorax</taxon>
    </lineage>
</organism>
<dbReference type="Proteomes" id="UP000443582">
    <property type="component" value="Unassembled WGS sequence"/>
</dbReference>
<accession>A0ABY0IKH9</accession>
<keyword evidence="1" id="KW-1133">Transmembrane helix</keyword>
<evidence type="ECO:0000256" key="1">
    <source>
        <dbReference type="SAM" id="Phobius"/>
    </source>
</evidence>
<gene>
    <name evidence="2" type="ORF">DAY19_10280</name>
</gene>
<keyword evidence="1" id="KW-0472">Membrane</keyword>
<comment type="caution">
    <text evidence="2">The sequence shown here is derived from an EMBL/GenBank/DDBJ whole genome shotgun (WGS) entry which is preliminary data.</text>
</comment>
<keyword evidence="3" id="KW-1185">Reference proteome</keyword>
<feature type="transmembrane region" description="Helical" evidence="1">
    <location>
        <begin position="6"/>
        <end position="29"/>
    </location>
</feature>
<reference evidence="3" key="1">
    <citation type="journal article" date="2019" name="Int. J. Syst. Evol. Microbiol.">
        <title>Halobacteriovorax valvorus sp. nov., a novel prokaryotic predator isolated from coastal seawater of China.</title>
        <authorList>
            <person name="Chen M.-X."/>
        </authorList>
    </citation>
    <scope>NUCLEOTIDE SEQUENCE [LARGE SCALE GENOMIC DNA]</scope>
    <source>
        <strain evidence="3">BL9</strain>
    </source>
</reference>